<evidence type="ECO:0000313" key="1">
    <source>
        <dbReference type="EMBL" id="KAA3461405.1"/>
    </source>
</evidence>
<organism evidence="1 2">
    <name type="scientific">Gossypium australe</name>
    <dbReference type="NCBI Taxonomy" id="47621"/>
    <lineage>
        <taxon>Eukaryota</taxon>
        <taxon>Viridiplantae</taxon>
        <taxon>Streptophyta</taxon>
        <taxon>Embryophyta</taxon>
        <taxon>Tracheophyta</taxon>
        <taxon>Spermatophyta</taxon>
        <taxon>Magnoliopsida</taxon>
        <taxon>eudicotyledons</taxon>
        <taxon>Gunneridae</taxon>
        <taxon>Pentapetalae</taxon>
        <taxon>rosids</taxon>
        <taxon>malvids</taxon>
        <taxon>Malvales</taxon>
        <taxon>Malvaceae</taxon>
        <taxon>Malvoideae</taxon>
        <taxon>Gossypium</taxon>
    </lineage>
</organism>
<dbReference type="EMBL" id="SMMG02000009">
    <property type="protein sequence ID" value="KAA3461405.1"/>
    <property type="molecule type" value="Genomic_DNA"/>
</dbReference>
<dbReference type="Proteomes" id="UP000325315">
    <property type="component" value="Unassembled WGS sequence"/>
</dbReference>
<name>A0A5B6UZS2_9ROSI</name>
<reference evidence="2" key="1">
    <citation type="journal article" date="2019" name="Plant Biotechnol. J.">
        <title>Genome sequencing of the Australian wild diploid species Gossypium australe highlights disease resistance and delayed gland morphogenesis.</title>
        <authorList>
            <person name="Cai Y."/>
            <person name="Cai X."/>
            <person name="Wang Q."/>
            <person name="Wang P."/>
            <person name="Zhang Y."/>
            <person name="Cai C."/>
            <person name="Xu Y."/>
            <person name="Wang K."/>
            <person name="Zhou Z."/>
            <person name="Wang C."/>
            <person name="Geng S."/>
            <person name="Li B."/>
            <person name="Dong Q."/>
            <person name="Hou Y."/>
            <person name="Wang H."/>
            <person name="Ai P."/>
            <person name="Liu Z."/>
            <person name="Yi F."/>
            <person name="Sun M."/>
            <person name="An G."/>
            <person name="Cheng J."/>
            <person name="Zhang Y."/>
            <person name="Shi Q."/>
            <person name="Xie Y."/>
            <person name="Shi X."/>
            <person name="Chang Y."/>
            <person name="Huang F."/>
            <person name="Chen Y."/>
            <person name="Hong S."/>
            <person name="Mi L."/>
            <person name="Sun Q."/>
            <person name="Zhang L."/>
            <person name="Zhou B."/>
            <person name="Peng R."/>
            <person name="Zhang X."/>
            <person name="Liu F."/>
        </authorList>
    </citation>
    <scope>NUCLEOTIDE SEQUENCE [LARGE SCALE GENOMIC DNA]</scope>
    <source>
        <strain evidence="2">cv. PA1801</strain>
    </source>
</reference>
<dbReference type="OrthoDB" id="994562at2759"/>
<keyword evidence="2" id="KW-1185">Reference proteome</keyword>
<proteinExistence type="predicted"/>
<evidence type="ECO:0000313" key="2">
    <source>
        <dbReference type="Proteomes" id="UP000325315"/>
    </source>
</evidence>
<protein>
    <submittedName>
        <fullName evidence="1">Retrovirus-related pol polyprotein from transposon tnt 1-94</fullName>
    </submittedName>
</protein>
<dbReference type="CDD" id="cd09272">
    <property type="entry name" value="RNase_HI_RT_Ty1"/>
    <property type="match status" value="1"/>
</dbReference>
<sequence length="111" mass="12936">MDLKFILGMKKVITLYCDKSATIANTKEMRNHKMTKHIDRRYHIIKEAIANKIMDVVKVTSEDNLVNLFTKTLLAKSFEKYMESMRMRNMAHLLHQDKLETVGFGALSVFI</sequence>
<comment type="caution">
    <text evidence="1">The sequence shown here is derived from an EMBL/GenBank/DDBJ whole genome shotgun (WGS) entry which is preliminary data.</text>
</comment>
<gene>
    <name evidence="1" type="ORF">EPI10_027977</name>
</gene>
<accession>A0A5B6UZS2</accession>
<dbReference type="AlphaFoldDB" id="A0A5B6UZS2"/>